<dbReference type="InterPro" id="IPR027417">
    <property type="entry name" value="P-loop_NTPase"/>
</dbReference>
<evidence type="ECO:0000256" key="2">
    <source>
        <dbReference type="ARBA" id="ARBA00005814"/>
    </source>
</evidence>
<dbReference type="GO" id="GO:0030659">
    <property type="term" value="C:cytoplasmic vesicle membrane"/>
    <property type="evidence" value="ECO:0007669"/>
    <property type="project" value="TreeGrafter"/>
</dbReference>
<dbReference type="AlphaFoldDB" id="A0AAN8ZWL0"/>
<dbReference type="GO" id="GO:0005524">
    <property type="term" value="F:ATP binding"/>
    <property type="evidence" value="ECO:0007669"/>
    <property type="project" value="InterPro"/>
</dbReference>
<evidence type="ECO:0000313" key="9">
    <source>
        <dbReference type="Proteomes" id="UP001381693"/>
    </source>
</evidence>
<gene>
    <name evidence="8" type="primary">wht-7_9</name>
    <name evidence="8" type="ORF">SK128_015210</name>
</gene>
<keyword evidence="4" id="KW-0812">Transmembrane</keyword>
<proteinExistence type="inferred from homology"/>
<name>A0AAN8ZWL0_HALRR</name>
<comment type="similarity">
    <text evidence="2">Belongs to the ABC transporter superfamily. ABCG family. Eye pigment precursor importer (TC 3.A.1.204) subfamily.</text>
</comment>
<accession>A0AAN8ZWL0</accession>
<reference evidence="8 9" key="1">
    <citation type="submission" date="2023-11" db="EMBL/GenBank/DDBJ databases">
        <title>Halocaridina rubra genome assembly.</title>
        <authorList>
            <person name="Smith C."/>
        </authorList>
    </citation>
    <scope>NUCLEOTIDE SEQUENCE [LARGE SCALE GENOMIC DNA]</scope>
    <source>
        <strain evidence="8">EP-1</strain>
        <tissue evidence="8">Whole</tissue>
    </source>
</reference>
<evidence type="ECO:0000256" key="4">
    <source>
        <dbReference type="ARBA" id="ARBA00022692"/>
    </source>
</evidence>
<dbReference type="GO" id="GO:0042626">
    <property type="term" value="F:ATPase-coupled transmembrane transporter activity"/>
    <property type="evidence" value="ECO:0007669"/>
    <property type="project" value="TreeGrafter"/>
</dbReference>
<comment type="caution">
    <text evidence="8">The sequence shown here is derived from an EMBL/GenBank/DDBJ whole genome shotgun (WGS) entry which is preliminary data.</text>
</comment>
<sequence length="154" mass="17096">MSKTSYDNPAFQKGDETIIPIEKEATAWARGERITYSWHNLNVYADIPQGCWKRKKEKLPGKKHILKNVNGIVRPGELLAIMGASGAGKTTLLNVLTFMSDPAISVEGDLHINGQKVTPGLLTSRSAYVQQDDLFIGTFTVKEQLLFQVRMFSG</sequence>
<evidence type="ECO:0000256" key="1">
    <source>
        <dbReference type="ARBA" id="ARBA00004141"/>
    </source>
</evidence>
<keyword evidence="3" id="KW-0813">Transport</keyword>
<evidence type="ECO:0000256" key="5">
    <source>
        <dbReference type="ARBA" id="ARBA00022989"/>
    </source>
</evidence>
<dbReference type="Pfam" id="PF00005">
    <property type="entry name" value="ABC_tran"/>
    <property type="match status" value="1"/>
</dbReference>
<dbReference type="SUPFAM" id="SSF52540">
    <property type="entry name" value="P-loop containing nucleoside triphosphate hydrolases"/>
    <property type="match status" value="1"/>
</dbReference>
<dbReference type="Gene3D" id="3.40.50.300">
    <property type="entry name" value="P-loop containing nucleotide triphosphate hydrolases"/>
    <property type="match status" value="1"/>
</dbReference>
<keyword evidence="5" id="KW-1133">Transmembrane helix</keyword>
<dbReference type="EMBL" id="JAXCGZ010019408">
    <property type="protein sequence ID" value="KAK7066129.1"/>
    <property type="molecule type" value="Genomic_DNA"/>
</dbReference>
<dbReference type="InterPro" id="IPR003439">
    <property type="entry name" value="ABC_transporter-like_ATP-bd"/>
</dbReference>
<dbReference type="GO" id="GO:0005886">
    <property type="term" value="C:plasma membrane"/>
    <property type="evidence" value="ECO:0007669"/>
    <property type="project" value="TreeGrafter"/>
</dbReference>
<dbReference type="PANTHER" id="PTHR48041:SF129">
    <property type="entry name" value="PROTEIN WHITE"/>
    <property type="match status" value="1"/>
</dbReference>
<dbReference type="GO" id="GO:0016887">
    <property type="term" value="F:ATP hydrolysis activity"/>
    <property type="evidence" value="ECO:0007669"/>
    <property type="project" value="InterPro"/>
</dbReference>
<keyword evidence="9" id="KW-1185">Reference proteome</keyword>
<feature type="domain" description="ABC transporter" evidence="7">
    <location>
        <begin position="66"/>
        <end position="144"/>
    </location>
</feature>
<dbReference type="InterPro" id="IPR050352">
    <property type="entry name" value="ABCG_transporters"/>
</dbReference>
<keyword evidence="6" id="KW-0472">Membrane</keyword>
<dbReference type="PANTHER" id="PTHR48041">
    <property type="entry name" value="ABC TRANSPORTER G FAMILY MEMBER 28"/>
    <property type="match status" value="1"/>
</dbReference>
<evidence type="ECO:0000256" key="6">
    <source>
        <dbReference type="ARBA" id="ARBA00023136"/>
    </source>
</evidence>
<evidence type="ECO:0000313" key="8">
    <source>
        <dbReference type="EMBL" id="KAK7066129.1"/>
    </source>
</evidence>
<organism evidence="8 9">
    <name type="scientific">Halocaridina rubra</name>
    <name type="common">Hawaiian red shrimp</name>
    <dbReference type="NCBI Taxonomy" id="373956"/>
    <lineage>
        <taxon>Eukaryota</taxon>
        <taxon>Metazoa</taxon>
        <taxon>Ecdysozoa</taxon>
        <taxon>Arthropoda</taxon>
        <taxon>Crustacea</taxon>
        <taxon>Multicrustacea</taxon>
        <taxon>Malacostraca</taxon>
        <taxon>Eumalacostraca</taxon>
        <taxon>Eucarida</taxon>
        <taxon>Decapoda</taxon>
        <taxon>Pleocyemata</taxon>
        <taxon>Caridea</taxon>
        <taxon>Atyoidea</taxon>
        <taxon>Atyidae</taxon>
        <taxon>Halocaridina</taxon>
    </lineage>
</organism>
<evidence type="ECO:0000256" key="3">
    <source>
        <dbReference type="ARBA" id="ARBA00022448"/>
    </source>
</evidence>
<dbReference type="Proteomes" id="UP001381693">
    <property type="component" value="Unassembled WGS sequence"/>
</dbReference>
<protein>
    <submittedName>
        <fullName evidence="8">ATPase activity protein</fullName>
    </submittedName>
</protein>
<comment type="subcellular location">
    <subcellularLocation>
        <location evidence="1">Membrane</location>
        <topology evidence="1">Multi-pass membrane protein</topology>
    </subcellularLocation>
</comment>
<evidence type="ECO:0000259" key="7">
    <source>
        <dbReference type="Pfam" id="PF00005"/>
    </source>
</evidence>